<evidence type="ECO:0000256" key="11">
    <source>
        <dbReference type="ARBA" id="ARBA00040950"/>
    </source>
</evidence>
<keyword evidence="4" id="KW-0677">Repeat</keyword>
<dbReference type="Gene3D" id="3.80.10.10">
    <property type="entry name" value="Ribonuclease Inhibitor"/>
    <property type="match status" value="1"/>
</dbReference>
<sequence>MPVSLDRLIAEVEPNVITEGMTRECIQIVGGDPDNVDDKKRTIALRDVECLAYSFRSLARIDNLNGLDGLTKLQLDNNQITKIDHIGHLTNLTWLDLSFNKIKKIEGLETLTKLGDLSLYNNEIEKIENLDAQVHLNVFSIGQNQIKKLDNVMYLRQFKNLRLVNLAGNPISKEHDYRSYVLSHIKDLTYLDYRRVASADVQSAMEQHQDEMIEMQEHEEQAATEEKVAAEAAAEDVKMREANLDGVNSLLADMVRDDPEWARFVQVPGLIDAWGDMKEKYEVAREEFKATILESHARKRSEHAEWKSVVAALLGEKDAKARDLILDYEKVKKKVARAIADNPADIGLLGHPKVRLVQLKDELMDIELEAVEILAELVQEFDRNYSEIAESNKAQYSTFFTQVRDLQNNFFALLSHTANTMFEKYNQENSDVESLPEDARMLLADKDTLVNALQTSHDSHCVRIDALEDRLTSTEMRSANELTHGNAMWAAKRNRDRISEIINYIERNMLELDELAGEDPEGDM</sequence>
<dbReference type="PROSITE" id="PS51450">
    <property type="entry name" value="LRR"/>
    <property type="match status" value="3"/>
</dbReference>
<keyword evidence="8" id="KW-0206">Cytoskeleton</keyword>
<evidence type="ECO:0000256" key="5">
    <source>
        <dbReference type="ARBA" id="ARBA00022846"/>
    </source>
</evidence>
<organism evidence="13">
    <name type="scientific">Chlamydomonas euryale</name>
    <dbReference type="NCBI Taxonomy" id="1486919"/>
    <lineage>
        <taxon>Eukaryota</taxon>
        <taxon>Viridiplantae</taxon>
        <taxon>Chlorophyta</taxon>
        <taxon>core chlorophytes</taxon>
        <taxon>Chlorophyceae</taxon>
        <taxon>CS clade</taxon>
        <taxon>Chlamydomonadales</taxon>
        <taxon>Chlamydomonadaceae</taxon>
        <taxon>Chlamydomonas</taxon>
    </lineage>
</organism>
<evidence type="ECO:0000256" key="9">
    <source>
        <dbReference type="ARBA" id="ARBA00023273"/>
    </source>
</evidence>
<dbReference type="AlphaFoldDB" id="A0A7R9Z5G4"/>
<evidence type="ECO:0000313" key="13">
    <source>
        <dbReference type="EMBL" id="CAD8304517.1"/>
    </source>
</evidence>
<dbReference type="GO" id="GO:0005929">
    <property type="term" value="C:cilium"/>
    <property type="evidence" value="ECO:0007669"/>
    <property type="project" value="TreeGrafter"/>
</dbReference>
<dbReference type="InterPro" id="IPR050576">
    <property type="entry name" value="Cilia_flagella_integrity"/>
</dbReference>
<evidence type="ECO:0000256" key="7">
    <source>
        <dbReference type="ARBA" id="ARBA00023069"/>
    </source>
</evidence>
<keyword evidence="2" id="KW-0963">Cytoplasm</keyword>
<keyword evidence="6 12" id="KW-0175">Coiled coil</keyword>
<keyword evidence="9" id="KW-0966">Cell projection</keyword>
<reference evidence="13" key="1">
    <citation type="submission" date="2021-01" db="EMBL/GenBank/DDBJ databases">
        <authorList>
            <person name="Corre E."/>
            <person name="Pelletier E."/>
            <person name="Niang G."/>
            <person name="Scheremetjew M."/>
            <person name="Finn R."/>
            <person name="Kale V."/>
            <person name="Holt S."/>
            <person name="Cochrane G."/>
            <person name="Meng A."/>
            <person name="Brown T."/>
            <person name="Cohen L."/>
        </authorList>
    </citation>
    <scope>NUCLEOTIDE SEQUENCE</scope>
    <source>
        <strain evidence="13">CCMP219</strain>
    </source>
</reference>
<gene>
    <name evidence="13" type="ORF">CEUR00632_LOCUS17617</name>
</gene>
<comment type="similarity">
    <text evidence="10">Belongs to the DRC3 family.</text>
</comment>
<keyword evidence="7" id="KW-0969">Cilium</keyword>
<feature type="coiled-coil region" evidence="12">
    <location>
        <begin position="201"/>
        <end position="235"/>
    </location>
</feature>
<evidence type="ECO:0000256" key="10">
    <source>
        <dbReference type="ARBA" id="ARBA00038378"/>
    </source>
</evidence>
<protein>
    <recommendedName>
        <fullName evidence="11">Dynein regulatory complex subunit 3</fullName>
    </recommendedName>
</protein>
<dbReference type="PANTHER" id="PTHR45973">
    <property type="entry name" value="PROTEIN PHOSPHATASE 1 REGULATORY SUBUNIT SDS22-RELATED"/>
    <property type="match status" value="1"/>
</dbReference>
<evidence type="ECO:0000256" key="3">
    <source>
        <dbReference type="ARBA" id="ARBA00022614"/>
    </source>
</evidence>
<name>A0A7R9Z5G4_9CHLO</name>
<evidence type="ECO:0000256" key="8">
    <source>
        <dbReference type="ARBA" id="ARBA00023212"/>
    </source>
</evidence>
<evidence type="ECO:0000256" key="4">
    <source>
        <dbReference type="ARBA" id="ARBA00022737"/>
    </source>
</evidence>
<keyword evidence="5" id="KW-0282">Flagellum</keyword>
<evidence type="ECO:0000256" key="12">
    <source>
        <dbReference type="SAM" id="Coils"/>
    </source>
</evidence>
<evidence type="ECO:0000256" key="2">
    <source>
        <dbReference type="ARBA" id="ARBA00022490"/>
    </source>
</evidence>
<dbReference type="InterPro" id="IPR032675">
    <property type="entry name" value="LRR_dom_sf"/>
</dbReference>
<dbReference type="InterPro" id="IPR001611">
    <property type="entry name" value="Leu-rich_rpt"/>
</dbReference>
<dbReference type="SUPFAM" id="SSF52075">
    <property type="entry name" value="Outer arm dynein light chain 1"/>
    <property type="match status" value="1"/>
</dbReference>
<proteinExistence type="inferred from homology"/>
<comment type="subcellular location">
    <subcellularLocation>
        <location evidence="1">Cytoplasm</location>
        <location evidence="1">Cytoskeleton</location>
        <location evidence="1">Flagellum axoneme</location>
    </subcellularLocation>
</comment>
<accession>A0A7R9Z5G4</accession>
<dbReference type="Pfam" id="PF14580">
    <property type="entry name" value="LRR_9"/>
    <property type="match status" value="1"/>
</dbReference>
<keyword evidence="3" id="KW-0433">Leucine-rich repeat</keyword>
<dbReference type="EMBL" id="HBEC01037867">
    <property type="protein sequence ID" value="CAD8304517.1"/>
    <property type="molecule type" value="Transcribed_RNA"/>
</dbReference>
<evidence type="ECO:0000256" key="1">
    <source>
        <dbReference type="ARBA" id="ARBA00004611"/>
    </source>
</evidence>
<dbReference type="PANTHER" id="PTHR45973:SF12">
    <property type="entry name" value="DYNEIN REGULATORY COMPLEX SUBUNIT 3"/>
    <property type="match status" value="1"/>
</dbReference>
<dbReference type="SMART" id="SM00365">
    <property type="entry name" value="LRR_SD22"/>
    <property type="match status" value="4"/>
</dbReference>
<evidence type="ECO:0000256" key="6">
    <source>
        <dbReference type="ARBA" id="ARBA00023054"/>
    </source>
</evidence>